<organism evidence="2">
    <name type="scientific">viral metagenome</name>
    <dbReference type="NCBI Taxonomy" id="1070528"/>
    <lineage>
        <taxon>unclassified sequences</taxon>
        <taxon>metagenomes</taxon>
        <taxon>organismal metagenomes</taxon>
    </lineage>
</organism>
<dbReference type="AlphaFoldDB" id="A0A6C0E8Q0"/>
<protein>
    <submittedName>
        <fullName evidence="2">Uncharacterized protein</fullName>
    </submittedName>
</protein>
<evidence type="ECO:0000256" key="1">
    <source>
        <dbReference type="SAM" id="Phobius"/>
    </source>
</evidence>
<name>A0A6C0E8Q0_9ZZZZ</name>
<sequence length="160" mass="18741">MSNFIDNIPNKKTNDFIPIADFDKFRDINKMIEGFELIDNEDLEYSSYNTRPSYKKEKKNKHITFLPSSLNEKIDAIIKKEMNSDKPEQYVVLAKNDNDNDKLLLDNDVNHFDKSDTKQKKPDDESSKKNSNMNVFTNIYIGSLTVVALFLVYRFIQKSR</sequence>
<keyword evidence="1" id="KW-0812">Transmembrane</keyword>
<keyword evidence="1" id="KW-0472">Membrane</keyword>
<reference evidence="2" key="1">
    <citation type="journal article" date="2020" name="Nature">
        <title>Giant virus diversity and host interactions through global metagenomics.</title>
        <authorList>
            <person name="Schulz F."/>
            <person name="Roux S."/>
            <person name="Paez-Espino D."/>
            <person name="Jungbluth S."/>
            <person name="Walsh D.A."/>
            <person name="Denef V.J."/>
            <person name="McMahon K.D."/>
            <person name="Konstantinidis K.T."/>
            <person name="Eloe-Fadrosh E.A."/>
            <person name="Kyrpides N.C."/>
            <person name="Woyke T."/>
        </authorList>
    </citation>
    <scope>NUCLEOTIDE SEQUENCE</scope>
    <source>
        <strain evidence="2">GVMAG-M-3300023179-152</strain>
    </source>
</reference>
<feature type="transmembrane region" description="Helical" evidence="1">
    <location>
        <begin position="135"/>
        <end position="156"/>
    </location>
</feature>
<keyword evidence="1" id="KW-1133">Transmembrane helix</keyword>
<accession>A0A6C0E8Q0</accession>
<proteinExistence type="predicted"/>
<evidence type="ECO:0000313" key="2">
    <source>
        <dbReference type="EMBL" id="QHT25506.1"/>
    </source>
</evidence>
<dbReference type="EMBL" id="MN739768">
    <property type="protein sequence ID" value="QHT25506.1"/>
    <property type="molecule type" value="Genomic_DNA"/>
</dbReference>